<proteinExistence type="inferred from homology"/>
<dbReference type="InterPro" id="IPR001437">
    <property type="entry name" value="Tscrpt_elong_fac_GreA/B_C"/>
</dbReference>
<dbReference type="SUPFAM" id="SSF46557">
    <property type="entry name" value="GreA transcript cleavage protein, N-terminal domain"/>
    <property type="match status" value="1"/>
</dbReference>
<dbReference type="InterPro" id="IPR022691">
    <property type="entry name" value="Tscrpt_elong_fac_GreA/B_N"/>
</dbReference>
<feature type="domain" description="Transcription elongation factor GreA/GreB C-terminal" evidence="9">
    <location>
        <begin position="86"/>
        <end position="161"/>
    </location>
</feature>
<keyword evidence="11" id="KW-0648">Protein biosynthesis</keyword>
<keyword evidence="3 8" id="KW-0805">Transcription regulation</keyword>
<organism evidence="11 12">
    <name type="scientific">Allokutzneria multivorans</name>
    <dbReference type="NCBI Taxonomy" id="1142134"/>
    <lineage>
        <taxon>Bacteria</taxon>
        <taxon>Bacillati</taxon>
        <taxon>Actinomycetota</taxon>
        <taxon>Actinomycetes</taxon>
        <taxon>Pseudonocardiales</taxon>
        <taxon>Pseudonocardiaceae</taxon>
        <taxon>Allokutzneria</taxon>
    </lineage>
</organism>
<evidence type="ECO:0000256" key="8">
    <source>
        <dbReference type="HAMAP-Rule" id="MF_00105"/>
    </source>
</evidence>
<dbReference type="SUPFAM" id="SSF54534">
    <property type="entry name" value="FKBP-like"/>
    <property type="match status" value="1"/>
</dbReference>
<keyword evidence="4 8" id="KW-0238">DNA-binding</keyword>
<keyword evidence="12" id="KW-1185">Reference proteome</keyword>
<dbReference type="PROSITE" id="PS00829">
    <property type="entry name" value="GREAB_1"/>
    <property type="match status" value="1"/>
</dbReference>
<evidence type="ECO:0000313" key="12">
    <source>
        <dbReference type="Proteomes" id="UP001501747"/>
    </source>
</evidence>
<comment type="similarity">
    <text evidence="1 8">Belongs to the GreA/GreB family.</text>
</comment>
<dbReference type="InterPro" id="IPR028624">
    <property type="entry name" value="Tscrpt_elong_fac_GreA/B"/>
</dbReference>
<dbReference type="Pfam" id="PF01272">
    <property type="entry name" value="GreA_GreB"/>
    <property type="match status" value="1"/>
</dbReference>
<evidence type="ECO:0000259" key="9">
    <source>
        <dbReference type="Pfam" id="PF01272"/>
    </source>
</evidence>
<evidence type="ECO:0000256" key="7">
    <source>
        <dbReference type="ARBA" id="ARBA00030776"/>
    </source>
</evidence>
<evidence type="ECO:0000259" key="10">
    <source>
        <dbReference type="Pfam" id="PF03449"/>
    </source>
</evidence>
<dbReference type="PIRSF" id="PIRSF006092">
    <property type="entry name" value="GreA_GreB"/>
    <property type="match status" value="1"/>
</dbReference>
<feature type="domain" description="Transcription elongation factor GreA/GreB N-terminal" evidence="10">
    <location>
        <begin position="11"/>
        <end position="79"/>
    </location>
</feature>
<evidence type="ECO:0000256" key="2">
    <source>
        <dbReference type="ARBA" id="ARBA00013729"/>
    </source>
</evidence>
<dbReference type="Gene3D" id="3.10.50.30">
    <property type="entry name" value="Transcription elongation factor, GreA/GreB, C-terminal domain"/>
    <property type="match status" value="1"/>
</dbReference>
<evidence type="ECO:0000256" key="4">
    <source>
        <dbReference type="ARBA" id="ARBA00023125"/>
    </source>
</evidence>
<keyword evidence="5 8" id="KW-0804">Transcription</keyword>
<accession>A0ABP7RM36</accession>
<dbReference type="PANTHER" id="PTHR30437">
    <property type="entry name" value="TRANSCRIPTION ELONGATION FACTOR GREA"/>
    <property type="match status" value="1"/>
</dbReference>
<dbReference type="HAMAP" id="MF_00105">
    <property type="entry name" value="GreA_GreB"/>
    <property type="match status" value="1"/>
</dbReference>
<keyword evidence="11" id="KW-0251">Elongation factor</keyword>
<evidence type="ECO:0000313" key="11">
    <source>
        <dbReference type="EMBL" id="GAA3999441.1"/>
    </source>
</evidence>
<gene>
    <name evidence="8 11" type="primary">greA</name>
    <name evidence="11" type="ORF">GCM10022247_19660</name>
</gene>
<dbReference type="GO" id="GO:0003746">
    <property type="term" value="F:translation elongation factor activity"/>
    <property type="evidence" value="ECO:0007669"/>
    <property type="project" value="UniProtKB-KW"/>
</dbReference>
<evidence type="ECO:0000256" key="3">
    <source>
        <dbReference type="ARBA" id="ARBA00023015"/>
    </source>
</evidence>
<evidence type="ECO:0000256" key="6">
    <source>
        <dbReference type="ARBA" id="ARBA00024916"/>
    </source>
</evidence>
<dbReference type="PROSITE" id="PS00830">
    <property type="entry name" value="GREAB_2"/>
    <property type="match status" value="1"/>
</dbReference>
<sequence>MVTVTETPVTWLTQDAHDRLKQELDEHIARRPVIAAEINARREEGDLKENGGYHAAREEQGQLEARIRQLQELLRGAKVGEAPSDSGVVQPGMVLTVRYEGDDETETFLLGAREEGSHGGLETYSPNSPLGKALLGAKKGETREYELPNGNKAAVTLTSVKPYTG</sequence>
<dbReference type="Pfam" id="PF03449">
    <property type="entry name" value="GreA_GreB_N"/>
    <property type="match status" value="1"/>
</dbReference>
<dbReference type="EMBL" id="BAABAL010000006">
    <property type="protein sequence ID" value="GAA3999441.1"/>
    <property type="molecule type" value="Genomic_DNA"/>
</dbReference>
<comment type="caution">
    <text evidence="11">The sequence shown here is derived from an EMBL/GenBank/DDBJ whole genome shotgun (WGS) entry which is preliminary data.</text>
</comment>
<dbReference type="Gene3D" id="1.10.287.180">
    <property type="entry name" value="Transcription elongation factor, GreA/GreB, N-terminal domain"/>
    <property type="match status" value="1"/>
</dbReference>
<name>A0ABP7RM36_9PSEU</name>
<protein>
    <recommendedName>
        <fullName evidence="2 8">Transcription elongation factor GreA</fullName>
    </recommendedName>
    <alternativeName>
        <fullName evidence="7 8">Transcript cleavage factor GreA</fullName>
    </alternativeName>
</protein>
<reference evidence="12" key="1">
    <citation type="journal article" date="2019" name="Int. J. Syst. Evol. Microbiol.">
        <title>The Global Catalogue of Microorganisms (GCM) 10K type strain sequencing project: providing services to taxonomists for standard genome sequencing and annotation.</title>
        <authorList>
            <consortium name="The Broad Institute Genomics Platform"/>
            <consortium name="The Broad Institute Genome Sequencing Center for Infectious Disease"/>
            <person name="Wu L."/>
            <person name="Ma J."/>
        </authorList>
    </citation>
    <scope>NUCLEOTIDE SEQUENCE [LARGE SCALE GENOMIC DNA]</scope>
    <source>
        <strain evidence="12">JCM 17342</strain>
    </source>
</reference>
<dbReference type="PANTHER" id="PTHR30437:SF4">
    <property type="entry name" value="TRANSCRIPTION ELONGATION FACTOR GREA"/>
    <property type="match status" value="1"/>
</dbReference>
<dbReference type="NCBIfam" id="NF001262">
    <property type="entry name" value="PRK00226.1-3"/>
    <property type="match status" value="1"/>
</dbReference>
<dbReference type="InterPro" id="IPR018151">
    <property type="entry name" value="TF_GreA/GreB_CS"/>
</dbReference>
<dbReference type="RefSeq" id="WP_344873020.1">
    <property type="nucleotide sequence ID" value="NZ_BAABAL010000006.1"/>
</dbReference>
<dbReference type="InterPro" id="IPR036953">
    <property type="entry name" value="GreA/GreB_C_sf"/>
</dbReference>
<dbReference type="Proteomes" id="UP001501747">
    <property type="component" value="Unassembled WGS sequence"/>
</dbReference>
<dbReference type="InterPro" id="IPR036805">
    <property type="entry name" value="Tscrpt_elong_fac_GreA/B_N_sf"/>
</dbReference>
<evidence type="ECO:0000256" key="1">
    <source>
        <dbReference type="ARBA" id="ARBA00008213"/>
    </source>
</evidence>
<evidence type="ECO:0000256" key="5">
    <source>
        <dbReference type="ARBA" id="ARBA00023163"/>
    </source>
</evidence>
<dbReference type="InterPro" id="IPR023459">
    <property type="entry name" value="Tscrpt_elong_fac_GreA/B_fam"/>
</dbReference>
<comment type="function">
    <text evidence="6 8">Necessary for efficient RNA polymerase transcription elongation past template-encoded arresting sites. The arresting sites in DNA have the property of trapping a certain fraction of elongating RNA polymerases that pass through, resulting in locked ternary complexes. Cleavage of the nascent transcript by cleavage factors such as GreA or GreB allows the resumption of elongation from the new 3'terminus. GreA releases sequences of 2 to 3 nucleotides.</text>
</comment>